<comment type="caution">
    <text evidence="7">The sequence shown here is derived from an EMBL/GenBank/DDBJ whole genome shotgun (WGS) entry which is preliminary data.</text>
</comment>
<dbReference type="Pfam" id="PF00170">
    <property type="entry name" value="bZIP_1"/>
    <property type="match status" value="1"/>
</dbReference>
<feature type="domain" description="BZIP" evidence="6">
    <location>
        <begin position="345"/>
        <end position="412"/>
    </location>
</feature>
<feature type="region of interest" description="Disordered" evidence="5">
    <location>
        <begin position="297"/>
        <end position="320"/>
    </location>
</feature>
<dbReference type="PANTHER" id="PTHR22952:SF446">
    <property type="entry name" value="ABSCISIC ACID-INSENSITIVE 5-LIKE PROTEIN 5-RELATED"/>
    <property type="match status" value="1"/>
</dbReference>
<dbReference type="GO" id="GO:0003700">
    <property type="term" value="F:DNA-binding transcription factor activity"/>
    <property type="evidence" value="ECO:0007669"/>
    <property type="project" value="InterPro"/>
</dbReference>
<sequence length="427" mass="46649">MNCKNMEADMLPYGGGGGTGQVSGGSDGGGGNQFARQLSIYSLKFDELQNTMGGLRTDYGSMNMDAFLKNVLPAEESQTLGTSFGNNEGIGNLQRQGSLTLPRTTSLKTVDEVWRDTYKDNGGGGTSGLNLSQRQTTLGEVTLEEFLIRAGVVKEDSQIAGRRESNGYSDKLLQSNGNTSLSLRFGRANEINTSMSSHRSMESSNPPHPNQSPNLAVSLNGVISSQQQQKNHQRQLFPKQPTTAHTLPLHFADNAQLVSQGTRDAIVQREDPTMNKGFVKGDGLDTGSMGTVSFGGEAVTVPRDQPSSDGFGRSNDDSPSLSPVSFVLSGGLRRMGYSGVVEKIVERRQRRMIKNRESAARSRARKQAYTMQLEAEVAKLKEENNELLKKQAEIIEVQKKEVRDLPTEISRTMKQQNAKKMFAKDED</sequence>
<dbReference type="InterPro" id="IPR046347">
    <property type="entry name" value="bZIP_sf"/>
</dbReference>
<gene>
    <name evidence="7" type="ORF">IFM89_025031</name>
</gene>
<evidence type="ECO:0000256" key="3">
    <source>
        <dbReference type="ARBA" id="ARBA00023242"/>
    </source>
</evidence>
<dbReference type="Gene3D" id="1.20.5.170">
    <property type="match status" value="1"/>
</dbReference>
<protein>
    <recommendedName>
        <fullName evidence="6">BZIP domain-containing protein</fullName>
    </recommendedName>
</protein>
<dbReference type="SUPFAM" id="SSF57959">
    <property type="entry name" value="Leucine zipper domain"/>
    <property type="match status" value="1"/>
</dbReference>
<dbReference type="FunFam" id="1.20.5.170:FF:000036">
    <property type="entry name" value="ABSCISIC ACID-INSENSITIVE 5-like protein 2"/>
    <property type="match status" value="1"/>
</dbReference>
<keyword evidence="4" id="KW-0175">Coiled coil</keyword>
<keyword evidence="3" id="KW-0539">Nucleus</keyword>
<keyword evidence="2" id="KW-0238">DNA-binding</keyword>
<dbReference type="InterPro" id="IPR004827">
    <property type="entry name" value="bZIP"/>
</dbReference>
<evidence type="ECO:0000259" key="6">
    <source>
        <dbReference type="PROSITE" id="PS50217"/>
    </source>
</evidence>
<evidence type="ECO:0000256" key="2">
    <source>
        <dbReference type="ARBA" id="ARBA00023125"/>
    </source>
</evidence>
<dbReference type="OrthoDB" id="1927218at2759"/>
<accession>A0A835HXV2</accession>
<dbReference type="AlphaFoldDB" id="A0A835HXV2"/>
<dbReference type="GO" id="GO:0003677">
    <property type="term" value="F:DNA binding"/>
    <property type="evidence" value="ECO:0007669"/>
    <property type="project" value="UniProtKB-KW"/>
</dbReference>
<evidence type="ECO:0000256" key="4">
    <source>
        <dbReference type="SAM" id="Coils"/>
    </source>
</evidence>
<dbReference type="EMBL" id="JADFTS010000005">
    <property type="protein sequence ID" value="KAF9606363.1"/>
    <property type="molecule type" value="Genomic_DNA"/>
</dbReference>
<proteinExistence type="predicted"/>
<dbReference type="GO" id="GO:0045893">
    <property type="term" value="P:positive regulation of DNA-templated transcription"/>
    <property type="evidence" value="ECO:0007669"/>
    <property type="project" value="InterPro"/>
</dbReference>
<keyword evidence="8" id="KW-1185">Reference proteome</keyword>
<dbReference type="SMART" id="SM00338">
    <property type="entry name" value="BRLZ"/>
    <property type="match status" value="1"/>
</dbReference>
<organism evidence="7 8">
    <name type="scientific">Coptis chinensis</name>
    <dbReference type="NCBI Taxonomy" id="261450"/>
    <lineage>
        <taxon>Eukaryota</taxon>
        <taxon>Viridiplantae</taxon>
        <taxon>Streptophyta</taxon>
        <taxon>Embryophyta</taxon>
        <taxon>Tracheophyta</taxon>
        <taxon>Spermatophyta</taxon>
        <taxon>Magnoliopsida</taxon>
        <taxon>Ranunculales</taxon>
        <taxon>Ranunculaceae</taxon>
        <taxon>Coptidoideae</taxon>
        <taxon>Coptis</taxon>
    </lineage>
</organism>
<evidence type="ECO:0000313" key="8">
    <source>
        <dbReference type="Proteomes" id="UP000631114"/>
    </source>
</evidence>
<feature type="coiled-coil region" evidence="4">
    <location>
        <begin position="363"/>
        <end position="405"/>
    </location>
</feature>
<evidence type="ECO:0000256" key="1">
    <source>
        <dbReference type="ARBA" id="ARBA00004123"/>
    </source>
</evidence>
<dbReference type="CDD" id="cd14707">
    <property type="entry name" value="bZIP_plant_BZIP46"/>
    <property type="match status" value="1"/>
</dbReference>
<dbReference type="Proteomes" id="UP000631114">
    <property type="component" value="Unassembled WGS sequence"/>
</dbReference>
<evidence type="ECO:0000313" key="7">
    <source>
        <dbReference type="EMBL" id="KAF9606363.1"/>
    </source>
</evidence>
<dbReference type="PANTHER" id="PTHR22952">
    <property type="entry name" value="CAMP-RESPONSE ELEMENT BINDING PROTEIN-RELATED"/>
    <property type="match status" value="1"/>
</dbReference>
<feature type="compositionally biased region" description="Low complexity" evidence="5">
    <location>
        <begin position="195"/>
        <end position="205"/>
    </location>
</feature>
<evidence type="ECO:0000256" key="5">
    <source>
        <dbReference type="SAM" id="MobiDB-lite"/>
    </source>
</evidence>
<dbReference type="PROSITE" id="PS00036">
    <property type="entry name" value="BZIP_BASIC"/>
    <property type="match status" value="1"/>
</dbReference>
<reference evidence="7 8" key="1">
    <citation type="submission" date="2020-10" db="EMBL/GenBank/DDBJ databases">
        <title>The Coptis chinensis genome and diversification of protoberbering-type alkaloids.</title>
        <authorList>
            <person name="Wang B."/>
            <person name="Shu S."/>
            <person name="Song C."/>
            <person name="Liu Y."/>
        </authorList>
    </citation>
    <scope>NUCLEOTIDE SEQUENCE [LARGE SCALE GENOMIC DNA]</scope>
    <source>
        <strain evidence="7">HL-2020</strain>
        <tissue evidence="7">Leaf</tissue>
    </source>
</reference>
<comment type="subcellular location">
    <subcellularLocation>
        <location evidence="1">Nucleus</location>
    </subcellularLocation>
</comment>
<dbReference type="GO" id="GO:0005634">
    <property type="term" value="C:nucleus"/>
    <property type="evidence" value="ECO:0007669"/>
    <property type="project" value="UniProtKB-SubCell"/>
</dbReference>
<name>A0A835HXV2_9MAGN</name>
<dbReference type="InterPro" id="IPR043452">
    <property type="entry name" value="BZIP46-like"/>
</dbReference>
<dbReference type="PROSITE" id="PS50217">
    <property type="entry name" value="BZIP"/>
    <property type="match status" value="1"/>
</dbReference>
<feature type="region of interest" description="Disordered" evidence="5">
    <location>
        <begin position="195"/>
        <end position="215"/>
    </location>
</feature>